<keyword evidence="3" id="KW-1185">Reference proteome</keyword>
<reference evidence="2 3" key="1">
    <citation type="submission" date="2019-04" db="EMBL/GenBank/DDBJ databases">
        <title>Streptomyces oryziradicis sp. nov., a novel actinomycete isolated from rhizosphere soil of rice (Oryza sativa L.).</title>
        <authorList>
            <person name="Li C."/>
        </authorList>
    </citation>
    <scope>NUCLEOTIDE SEQUENCE [LARGE SCALE GENOMIC DNA]</scope>
    <source>
        <strain evidence="2 3">NEAU-C40</strain>
    </source>
</reference>
<dbReference type="RefSeq" id="WP_136725655.1">
    <property type="nucleotide sequence ID" value="NZ_SUMC01000021.1"/>
</dbReference>
<name>A0A4U0SJ02_9ACTN</name>
<evidence type="ECO:0000313" key="2">
    <source>
        <dbReference type="EMBL" id="TKA09526.1"/>
    </source>
</evidence>
<feature type="transmembrane region" description="Helical" evidence="1">
    <location>
        <begin position="103"/>
        <end position="123"/>
    </location>
</feature>
<keyword evidence="1" id="KW-0812">Transmembrane</keyword>
<feature type="transmembrane region" description="Helical" evidence="1">
    <location>
        <begin position="80"/>
        <end position="97"/>
    </location>
</feature>
<proteinExistence type="predicted"/>
<dbReference type="AlphaFoldDB" id="A0A4U0SJ02"/>
<protein>
    <submittedName>
        <fullName evidence="2">Uncharacterized protein</fullName>
    </submittedName>
</protein>
<evidence type="ECO:0000256" key="1">
    <source>
        <dbReference type="SAM" id="Phobius"/>
    </source>
</evidence>
<organism evidence="2 3">
    <name type="scientific">Actinacidiphila oryziradicis</name>
    <dbReference type="NCBI Taxonomy" id="2571141"/>
    <lineage>
        <taxon>Bacteria</taxon>
        <taxon>Bacillati</taxon>
        <taxon>Actinomycetota</taxon>
        <taxon>Actinomycetes</taxon>
        <taxon>Kitasatosporales</taxon>
        <taxon>Streptomycetaceae</taxon>
        <taxon>Actinacidiphila</taxon>
    </lineage>
</organism>
<gene>
    <name evidence="2" type="ORF">FCI23_22035</name>
</gene>
<keyword evidence="1" id="KW-0472">Membrane</keyword>
<keyword evidence="1" id="KW-1133">Transmembrane helix</keyword>
<dbReference type="OrthoDB" id="4244515at2"/>
<sequence length="214" mass="22403">MTEHFTPAGSAGRHWLADAVPKAAPALATSTVLALARIWNAGGAEHSTGDAWLMGTLATGTAVAGGLLSTGQHGDSTAAAIVYAGSGALAFGGIAAYTDGLPLPLLLWAIATVLGYTLAARYWRTDRRETIAYQRRTEERRETHRHVETVEAIRARAQVDIARVQIDVANAGVAQATALVEAITARNALPGFNPAALIGNHLPELPATITTKEH</sequence>
<dbReference type="Proteomes" id="UP000305778">
    <property type="component" value="Unassembled WGS sequence"/>
</dbReference>
<dbReference type="EMBL" id="SUMC01000021">
    <property type="protein sequence ID" value="TKA09526.1"/>
    <property type="molecule type" value="Genomic_DNA"/>
</dbReference>
<evidence type="ECO:0000313" key="3">
    <source>
        <dbReference type="Proteomes" id="UP000305778"/>
    </source>
</evidence>
<accession>A0A4U0SJ02</accession>
<feature type="transmembrane region" description="Helical" evidence="1">
    <location>
        <begin position="51"/>
        <end position="68"/>
    </location>
</feature>
<comment type="caution">
    <text evidence="2">The sequence shown here is derived from an EMBL/GenBank/DDBJ whole genome shotgun (WGS) entry which is preliminary data.</text>
</comment>